<feature type="transmembrane region" description="Helical" evidence="6">
    <location>
        <begin position="135"/>
        <end position="156"/>
    </location>
</feature>
<dbReference type="OrthoDB" id="10002163at2759"/>
<evidence type="ECO:0000313" key="8">
    <source>
        <dbReference type="Proteomes" id="UP000728185"/>
    </source>
</evidence>
<evidence type="ECO:0000256" key="1">
    <source>
        <dbReference type="ARBA" id="ARBA00004127"/>
    </source>
</evidence>
<protein>
    <submittedName>
        <fullName evidence="7">Uncharacterized protein</fullName>
    </submittedName>
</protein>
<feature type="region of interest" description="Disordered" evidence="5">
    <location>
        <begin position="356"/>
        <end position="398"/>
    </location>
</feature>
<keyword evidence="8" id="KW-1185">Reference proteome</keyword>
<dbReference type="EMBL" id="LUCM01002369">
    <property type="protein sequence ID" value="KAA0197449.1"/>
    <property type="molecule type" value="Genomic_DNA"/>
</dbReference>
<comment type="caution">
    <text evidence="7">The sequence shown here is derived from an EMBL/GenBank/DDBJ whole genome shotgun (WGS) entry which is preliminary data.</text>
</comment>
<dbReference type="PANTHER" id="PTHR12479:SF10">
    <property type="entry name" value="LYSOSOMAL-ASSOCIATED TRANSMEMBRANE PROTEIN"/>
    <property type="match status" value="1"/>
</dbReference>
<evidence type="ECO:0000313" key="7">
    <source>
        <dbReference type="EMBL" id="KAA0197449.1"/>
    </source>
</evidence>
<dbReference type="Proteomes" id="UP000728185">
    <property type="component" value="Unassembled WGS sequence"/>
</dbReference>
<feature type="transmembrane region" description="Helical" evidence="6">
    <location>
        <begin position="163"/>
        <end position="187"/>
    </location>
</feature>
<evidence type="ECO:0000256" key="3">
    <source>
        <dbReference type="ARBA" id="ARBA00022989"/>
    </source>
</evidence>
<evidence type="ECO:0000256" key="4">
    <source>
        <dbReference type="ARBA" id="ARBA00023136"/>
    </source>
</evidence>
<dbReference type="PANTHER" id="PTHR12479">
    <property type="entry name" value="LYSOSOMAL-ASSOCIATED TRANSMEMBRANE PROTEIN"/>
    <property type="match status" value="1"/>
</dbReference>
<dbReference type="AlphaFoldDB" id="A0A8E0S270"/>
<organism evidence="7 8">
    <name type="scientific">Fasciolopsis buskii</name>
    <dbReference type="NCBI Taxonomy" id="27845"/>
    <lineage>
        <taxon>Eukaryota</taxon>
        <taxon>Metazoa</taxon>
        <taxon>Spiralia</taxon>
        <taxon>Lophotrochozoa</taxon>
        <taxon>Platyhelminthes</taxon>
        <taxon>Trematoda</taxon>
        <taxon>Digenea</taxon>
        <taxon>Plagiorchiida</taxon>
        <taxon>Echinostomata</taxon>
        <taxon>Echinostomatoidea</taxon>
        <taxon>Fasciolidae</taxon>
        <taxon>Fasciolopsis</taxon>
    </lineage>
</organism>
<accession>A0A8E0S270</accession>
<gene>
    <name evidence="7" type="ORF">FBUS_10376</name>
</gene>
<proteinExistence type="predicted"/>
<keyword evidence="3 6" id="KW-1133">Transmembrane helix</keyword>
<feature type="transmembrane region" description="Helical" evidence="6">
    <location>
        <begin position="199"/>
        <end position="227"/>
    </location>
</feature>
<dbReference type="GO" id="GO:0005765">
    <property type="term" value="C:lysosomal membrane"/>
    <property type="evidence" value="ECO:0007669"/>
    <property type="project" value="TreeGrafter"/>
</dbReference>
<evidence type="ECO:0000256" key="2">
    <source>
        <dbReference type="ARBA" id="ARBA00022692"/>
    </source>
</evidence>
<sequence length="398" mass="43607">MAFPLRVEIIPSKLKYFGCLHVRAGTALLAVLQIVVHFVVIAVLTAALGRSSRFRNDAEYVALSISVMSFIQWERFVAEVNRVPTNTKSEVTLTPHLGLTTESDEAIFRPFVTETTRANSYLRPSKFFLNAGEEYVAIAVTLFSLLFSIMMLVGTVYGRPYYLLPYCCIQFLDLFVTCLSVVGYYTYLPESGALASSRLWLSLLNVIGGIVLLGMKAYLLSMVWLCYKFLMRYRAGSEPSSGFAISADSCIVPLRLCRRCGCCICIPVLPITNVLVPDFRSTAVRITSSASPTNENHIIVLLHSPSDGATLTVPSSVMTSDDRLLPPKYEDALAMPEGAFGPPPYSLIADEESVLLNTTDGALTTAEPTSTNESDGTTQNSVQTEQSRTLQNPAQGNQ</sequence>
<feature type="transmembrane region" description="Helical" evidence="6">
    <location>
        <begin position="20"/>
        <end position="48"/>
    </location>
</feature>
<evidence type="ECO:0000256" key="6">
    <source>
        <dbReference type="SAM" id="Phobius"/>
    </source>
</evidence>
<dbReference type="InterPro" id="IPR051115">
    <property type="entry name" value="LAPTM_transporter"/>
</dbReference>
<reference evidence="7" key="1">
    <citation type="submission" date="2019-05" db="EMBL/GenBank/DDBJ databases">
        <title>Annotation for the trematode Fasciolopsis buski.</title>
        <authorList>
            <person name="Choi Y.-J."/>
        </authorList>
    </citation>
    <scope>NUCLEOTIDE SEQUENCE</scope>
    <source>
        <strain evidence="7">HT</strain>
        <tissue evidence="7">Whole worm</tissue>
    </source>
</reference>
<evidence type="ECO:0000256" key="5">
    <source>
        <dbReference type="SAM" id="MobiDB-lite"/>
    </source>
</evidence>
<keyword evidence="2 6" id="KW-0812">Transmembrane</keyword>
<name>A0A8E0S270_9TREM</name>
<dbReference type="GO" id="GO:0012505">
    <property type="term" value="C:endomembrane system"/>
    <property type="evidence" value="ECO:0007669"/>
    <property type="project" value="UniProtKB-SubCell"/>
</dbReference>
<keyword evidence="4 6" id="KW-0472">Membrane</keyword>
<comment type="subcellular location">
    <subcellularLocation>
        <location evidence="1">Endomembrane system</location>
        <topology evidence="1">Multi-pass membrane protein</topology>
    </subcellularLocation>
</comment>